<evidence type="ECO:0000259" key="11">
    <source>
        <dbReference type="PROSITE" id="PS50059"/>
    </source>
</evidence>
<dbReference type="EMBL" id="FXTP01000001">
    <property type="protein sequence ID" value="SMO38641.1"/>
    <property type="molecule type" value="Genomic_DNA"/>
</dbReference>
<dbReference type="EC" id="5.2.1.8" evidence="10"/>
<dbReference type="InterPro" id="IPR001179">
    <property type="entry name" value="PPIase_FKBP_dom"/>
</dbReference>
<evidence type="ECO:0000256" key="4">
    <source>
        <dbReference type="ARBA" id="ARBA00022490"/>
    </source>
</evidence>
<comment type="catalytic activity">
    <reaction evidence="1 9 10">
        <text>[protein]-peptidylproline (omega=180) = [protein]-peptidylproline (omega=0)</text>
        <dbReference type="Rhea" id="RHEA:16237"/>
        <dbReference type="Rhea" id="RHEA-COMP:10747"/>
        <dbReference type="Rhea" id="RHEA-COMP:10748"/>
        <dbReference type="ChEBI" id="CHEBI:83833"/>
        <dbReference type="ChEBI" id="CHEBI:83834"/>
        <dbReference type="EC" id="5.2.1.8"/>
    </reaction>
</comment>
<gene>
    <name evidence="12" type="ORF">SAMN06265219_101390</name>
</gene>
<reference evidence="12 13" key="1">
    <citation type="submission" date="2017-05" db="EMBL/GenBank/DDBJ databases">
        <authorList>
            <person name="Varghese N."/>
            <person name="Submissions S."/>
        </authorList>
    </citation>
    <scope>NUCLEOTIDE SEQUENCE [LARGE SCALE GENOMIC DNA]</scope>
    <source>
        <strain evidence="12 13">DSM 21985</strain>
    </source>
</reference>
<dbReference type="InterPro" id="IPR046357">
    <property type="entry name" value="PPIase_dom_sf"/>
</dbReference>
<evidence type="ECO:0000256" key="5">
    <source>
        <dbReference type="ARBA" id="ARBA00023110"/>
    </source>
</evidence>
<dbReference type="PROSITE" id="PS50059">
    <property type="entry name" value="FKBP_PPIASE"/>
    <property type="match status" value="1"/>
</dbReference>
<dbReference type="PANTHER" id="PTHR47861">
    <property type="entry name" value="FKBP-TYPE PEPTIDYL-PROLYL CIS-TRANS ISOMERASE SLYD"/>
    <property type="match status" value="1"/>
</dbReference>
<dbReference type="AlphaFoldDB" id="A0A521AV94"/>
<feature type="domain" description="PPIase FKBP-type" evidence="11">
    <location>
        <begin position="7"/>
        <end position="88"/>
    </location>
</feature>
<proteinExistence type="inferred from homology"/>
<keyword evidence="6" id="KW-0143">Chaperone</keyword>
<dbReference type="GO" id="GO:0003755">
    <property type="term" value="F:peptidyl-prolyl cis-trans isomerase activity"/>
    <property type="evidence" value="ECO:0007669"/>
    <property type="project" value="UniProtKB-UniRule"/>
</dbReference>
<name>A0A521AV94_9BACT</name>
<dbReference type="SUPFAM" id="SSF54534">
    <property type="entry name" value="FKBP-like"/>
    <property type="match status" value="1"/>
</dbReference>
<keyword evidence="4" id="KW-0963">Cytoplasm</keyword>
<dbReference type="PANTHER" id="PTHR47861:SF3">
    <property type="entry name" value="FKBP-TYPE PEPTIDYL-PROLYL CIS-TRANS ISOMERASE SLYD"/>
    <property type="match status" value="1"/>
</dbReference>
<accession>A0A521AV94</accession>
<evidence type="ECO:0000256" key="2">
    <source>
        <dbReference type="ARBA" id="ARBA00004496"/>
    </source>
</evidence>
<evidence type="ECO:0000256" key="10">
    <source>
        <dbReference type="RuleBase" id="RU003915"/>
    </source>
</evidence>
<organism evidence="12 13">
    <name type="scientific">Gracilimonas mengyeensis</name>
    <dbReference type="NCBI Taxonomy" id="1302730"/>
    <lineage>
        <taxon>Bacteria</taxon>
        <taxon>Pseudomonadati</taxon>
        <taxon>Balneolota</taxon>
        <taxon>Balneolia</taxon>
        <taxon>Balneolales</taxon>
        <taxon>Balneolaceae</taxon>
        <taxon>Gracilimonas</taxon>
    </lineage>
</organism>
<evidence type="ECO:0000256" key="7">
    <source>
        <dbReference type="ARBA" id="ARBA00023235"/>
    </source>
</evidence>
<evidence type="ECO:0000256" key="8">
    <source>
        <dbReference type="ARBA" id="ARBA00037071"/>
    </source>
</evidence>
<dbReference type="RefSeq" id="WP_142452895.1">
    <property type="nucleotide sequence ID" value="NZ_FXTP01000001.1"/>
</dbReference>
<evidence type="ECO:0000313" key="13">
    <source>
        <dbReference type="Proteomes" id="UP000317557"/>
    </source>
</evidence>
<keyword evidence="13" id="KW-1185">Reference proteome</keyword>
<sequence length="143" mass="15711">MSKVKDGDTVKVHYTGKLEDGSVFDSSESRDPLEVTLGEGKLIPGFEKAVVGLEVGDKTTANIPSEEAYGERRDDLEVTVERDQLPEDIEPEVGMQLQLNQPNGQPVPVQVTKVEEENIIIDANHPLAGKDLTFDIELIEIVN</sequence>
<dbReference type="GO" id="GO:0005737">
    <property type="term" value="C:cytoplasm"/>
    <property type="evidence" value="ECO:0007669"/>
    <property type="project" value="UniProtKB-SubCell"/>
</dbReference>
<comment type="subcellular location">
    <subcellularLocation>
        <location evidence="2">Cytoplasm</location>
    </subcellularLocation>
</comment>
<evidence type="ECO:0000256" key="9">
    <source>
        <dbReference type="PROSITE-ProRule" id="PRU00277"/>
    </source>
</evidence>
<dbReference type="OrthoDB" id="9808891at2"/>
<dbReference type="Pfam" id="PF00254">
    <property type="entry name" value="FKBP_C"/>
    <property type="match status" value="1"/>
</dbReference>
<evidence type="ECO:0000256" key="3">
    <source>
        <dbReference type="ARBA" id="ARBA00006577"/>
    </source>
</evidence>
<keyword evidence="5 9" id="KW-0697">Rotamase</keyword>
<evidence type="ECO:0000313" key="12">
    <source>
        <dbReference type="EMBL" id="SMO38641.1"/>
    </source>
</evidence>
<dbReference type="GO" id="GO:0042026">
    <property type="term" value="P:protein refolding"/>
    <property type="evidence" value="ECO:0007669"/>
    <property type="project" value="UniProtKB-ARBA"/>
</dbReference>
<comment type="similarity">
    <text evidence="3 10">Belongs to the FKBP-type PPIase family.</text>
</comment>
<dbReference type="Proteomes" id="UP000317557">
    <property type="component" value="Unassembled WGS sequence"/>
</dbReference>
<evidence type="ECO:0000256" key="6">
    <source>
        <dbReference type="ARBA" id="ARBA00023186"/>
    </source>
</evidence>
<dbReference type="Gene3D" id="3.10.50.40">
    <property type="match status" value="1"/>
</dbReference>
<evidence type="ECO:0000256" key="1">
    <source>
        <dbReference type="ARBA" id="ARBA00000971"/>
    </source>
</evidence>
<keyword evidence="7 9" id="KW-0413">Isomerase</keyword>
<comment type="function">
    <text evidence="8">Also involved in hydrogenase metallocenter assembly, probably by participating in the nickel insertion step. This function in hydrogenase biosynthesis requires chaperone activity and the presence of the metal-binding domain, but not PPIase activity.</text>
</comment>
<protein>
    <recommendedName>
        <fullName evidence="10">Peptidyl-prolyl cis-trans isomerase</fullName>
        <ecNumber evidence="10">5.2.1.8</ecNumber>
    </recommendedName>
</protein>